<feature type="compositionally biased region" description="Pro residues" evidence="1">
    <location>
        <begin position="540"/>
        <end position="552"/>
    </location>
</feature>
<dbReference type="Proteomes" id="UP001283341">
    <property type="component" value="Unassembled WGS sequence"/>
</dbReference>
<feature type="region of interest" description="Disordered" evidence="1">
    <location>
        <begin position="153"/>
        <end position="281"/>
    </location>
</feature>
<dbReference type="PANTHER" id="PTHR10663:SF373">
    <property type="entry name" value="PH AND SEC7 DOMAIN-CONTAINING PROTEIN C11E3.11C"/>
    <property type="match status" value="1"/>
</dbReference>
<dbReference type="Gene3D" id="1.10.1000.11">
    <property type="entry name" value="Arf Nucleotide-binding Site Opener,domain 2"/>
    <property type="match status" value="1"/>
</dbReference>
<feature type="region of interest" description="Disordered" evidence="1">
    <location>
        <begin position="1411"/>
        <end position="1435"/>
    </location>
</feature>
<dbReference type="Gene3D" id="2.30.29.30">
    <property type="entry name" value="Pleckstrin-homology domain (PH domain)/Phosphotyrosine-binding domain (PTB)"/>
    <property type="match status" value="1"/>
</dbReference>
<feature type="region of interest" description="Disordered" evidence="1">
    <location>
        <begin position="1"/>
        <end position="133"/>
    </location>
</feature>
<dbReference type="PANTHER" id="PTHR10663">
    <property type="entry name" value="GUANYL-NUCLEOTIDE EXCHANGE FACTOR"/>
    <property type="match status" value="1"/>
</dbReference>
<feature type="compositionally biased region" description="Pro residues" evidence="1">
    <location>
        <begin position="522"/>
        <end position="533"/>
    </location>
</feature>
<organism evidence="3 4">
    <name type="scientific">Apodospora peruviana</name>
    <dbReference type="NCBI Taxonomy" id="516989"/>
    <lineage>
        <taxon>Eukaryota</taxon>
        <taxon>Fungi</taxon>
        <taxon>Dikarya</taxon>
        <taxon>Ascomycota</taxon>
        <taxon>Pezizomycotina</taxon>
        <taxon>Sordariomycetes</taxon>
        <taxon>Sordariomycetidae</taxon>
        <taxon>Sordariales</taxon>
        <taxon>Lasiosphaeriaceae</taxon>
        <taxon>Apodospora</taxon>
    </lineage>
</organism>
<dbReference type="GO" id="GO:0032012">
    <property type="term" value="P:regulation of ARF protein signal transduction"/>
    <property type="evidence" value="ECO:0007669"/>
    <property type="project" value="InterPro"/>
</dbReference>
<feature type="domain" description="SEC7" evidence="2">
    <location>
        <begin position="805"/>
        <end position="959"/>
    </location>
</feature>
<dbReference type="InterPro" id="IPR035999">
    <property type="entry name" value="Sec7_dom_sf"/>
</dbReference>
<feature type="compositionally biased region" description="Pro residues" evidence="1">
    <location>
        <begin position="55"/>
        <end position="66"/>
    </location>
</feature>
<feature type="compositionally biased region" description="Basic and acidic residues" evidence="1">
    <location>
        <begin position="1593"/>
        <end position="1609"/>
    </location>
</feature>
<dbReference type="SMART" id="SM00222">
    <property type="entry name" value="Sec7"/>
    <property type="match status" value="1"/>
</dbReference>
<reference evidence="3" key="1">
    <citation type="journal article" date="2023" name="Mol. Phylogenet. Evol.">
        <title>Genome-scale phylogeny and comparative genomics of the fungal order Sordariales.</title>
        <authorList>
            <person name="Hensen N."/>
            <person name="Bonometti L."/>
            <person name="Westerberg I."/>
            <person name="Brannstrom I.O."/>
            <person name="Guillou S."/>
            <person name="Cros-Aarteil S."/>
            <person name="Calhoun S."/>
            <person name="Haridas S."/>
            <person name="Kuo A."/>
            <person name="Mondo S."/>
            <person name="Pangilinan J."/>
            <person name="Riley R."/>
            <person name="LaButti K."/>
            <person name="Andreopoulos B."/>
            <person name="Lipzen A."/>
            <person name="Chen C."/>
            <person name="Yan M."/>
            <person name="Daum C."/>
            <person name="Ng V."/>
            <person name="Clum A."/>
            <person name="Steindorff A."/>
            <person name="Ohm R.A."/>
            <person name="Martin F."/>
            <person name="Silar P."/>
            <person name="Natvig D.O."/>
            <person name="Lalanne C."/>
            <person name="Gautier V."/>
            <person name="Ament-Velasquez S.L."/>
            <person name="Kruys A."/>
            <person name="Hutchinson M.I."/>
            <person name="Powell A.J."/>
            <person name="Barry K."/>
            <person name="Miller A.N."/>
            <person name="Grigoriev I.V."/>
            <person name="Debuchy R."/>
            <person name="Gladieux P."/>
            <person name="Hiltunen Thoren M."/>
            <person name="Johannesson H."/>
        </authorList>
    </citation>
    <scope>NUCLEOTIDE SEQUENCE</scope>
    <source>
        <strain evidence="3">CBS 118394</strain>
    </source>
</reference>
<dbReference type="Pfam" id="PF15410">
    <property type="entry name" value="PH_9"/>
    <property type="match status" value="1"/>
</dbReference>
<accession>A0AAE0M0S9</accession>
<feature type="compositionally biased region" description="Basic and acidic residues" evidence="1">
    <location>
        <begin position="986"/>
        <end position="998"/>
    </location>
</feature>
<feature type="compositionally biased region" description="Low complexity" evidence="1">
    <location>
        <begin position="310"/>
        <end position="323"/>
    </location>
</feature>
<evidence type="ECO:0000256" key="1">
    <source>
        <dbReference type="SAM" id="MobiDB-lite"/>
    </source>
</evidence>
<dbReference type="SUPFAM" id="SSF50729">
    <property type="entry name" value="PH domain-like"/>
    <property type="match status" value="1"/>
</dbReference>
<feature type="compositionally biased region" description="Polar residues" evidence="1">
    <location>
        <begin position="455"/>
        <end position="475"/>
    </location>
</feature>
<feature type="compositionally biased region" description="Low complexity" evidence="1">
    <location>
        <begin position="711"/>
        <end position="722"/>
    </location>
</feature>
<name>A0AAE0M0S9_9PEZI</name>
<dbReference type="SUPFAM" id="SSF48425">
    <property type="entry name" value="Sec7 domain"/>
    <property type="match status" value="1"/>
</dbReference>
<feature type="compositionally biased region" description="Basic and acidic residues" evidence="1">
    <location>
        <begin position="1627"/>
        <end position="1642"/>
    </location>
</feature>
<evidence type="ECO:0000313" key="3">
    <source>
        <dbReference type="EMBL" id="KAK3313954.1"/>
    </source>
</evidence>
<feature type="compositionally biased region" description="Polar residues" evidence="1">
    <location>
        <begin position="500"/>
        <end position="510"/>
    </location>
</feature>
<feature type="region of interest" description="Disordered" evidence="1">
    <location>
        <begin position="344"/>
        <end position="416"/>
    </location>
</feature>
<feature type="region of interest" description="Disordered" evidence="1">
    <location>
        <begin position="430"/>
        <end position="828"/>
    </location>
</feature>
<feature type="compositionally biased region" description="Basic and acidic residues" evidence="1">
    <location>
        <begin position="112"/>
        <end position="128"/>
    </location>
</feature>
<dbReference type="EMBL" id="JAUEDM010000007">
    <property type="protein sequence ID" value="KAK3313954.1"/>
    <property type="molecule type" value="Genomic_DNA"/>
</dbReference>
<gene>
    <name evidence="3" type="ORF">B0H66DRAFT_607189</name>
</gene>
<feature type="compositionally biased region" description="Basic and acidic residues" evidence="1">
    <location>
        <begin position="34"/>
        <end position="49"/>
    </location>
</feature>
<dbReference type="GO" id="GO:0005085">
    <property type="term" value="F:guanyl-nucleotide exchange factor activity"/>
    <property type="evidence" value="ECO:0007669"/>
    <property type="project" value="InterPro"/>
</dbReference>
<reference evidence="3" key="2">
    <citation type="submission" date="2023-06" db="EMBL/GenBank/DDBJ databases">
        <authorList>
            <consortium name="Lawrence Berkeley National Laboratory"/>
            <person name="Haridas S."/>
            <person name="Hensen N."/>
            <person name="Bonometti L."/>
            <person name="Westerberg I."/>
            <person name="Brannstrom I.O."/>
            <person name="Guillou S."/>
            <person name="Cros-Aarteil S."/>
            <person name="Calhoun S."/>
            <person name="Kuo A."/>
            <person name="Mondo S."/>
            <person name="Pangilinan J."/>
            <person name="Riley R."/>
            <person name="Labutti K."/>
            <person name="Andreopoulos B."/>
            <person name="Lipzen A."/>
            <person name="Chen C."/>
            <person name="Yanf M."/>
            <person name="Daum C."/>
            <person name="Ng V."/>
            <person name="Clum A."/>
            <person name="Steindorff A."/>
            <person name="Ohm R."/>
            <person name="Martin F."/>
            <person name="Silar P."/>
            <person name="Natvig D."/>
            <person name="Lalanne C."/>
            <person name="Gautier V."/>
            <person name="Ament-Velasquez S.L."/>
            <person name="Kruys A."/>
            <person name="Hutchinson M.I."/>
            <person name="Powell A.J."/>
            <person name="Barry K."/>
            <person name="Miller A.N."/>
            <person name="Grigoriev I.V."/>
            <person name="Debuchy R."/>
            <person name="Gladieux P."/>
            <person name="Thoren M.H."/>
            <person name="Johannesson H."/>
        </authorList>
    </citation>
    <scope>NUCLEOTIDE SEQUENCE</scope>
    <source>
        <strain evidence="3">CBS 118394</strain>
    </source>
</reference>
<evidence type="ECO:0000313" key="4">
    <source>
        <dbReference type="Proteomes" id="UP001283341"/>
    </source>
</evidence>
<feature type="compositionally biased region" description="Basic and acidic residues" evidence="1">
    <location>
        <begin position="726"/>
        <end position="739"/>
    </location>
</feature>
<proteinExistence type="predicted"/>
<feature type="compositionally biased region" description="Basic residues" evidence="1">
    <location>
        <begin position="264"/>
        <end position="273"/>
    </location>
</feature>
<dbReference type="InterPro" id="IPR000904">
    <property type="entry name" value="Sec7_dom"/>
</dbReference>
<feature type="compositionally biased region" description="Low complexity" evidence="1">
    <location>
        <begin position="224"/>
        <end position="245"/>
    </location>
</feature>
<keyword evidence="4" id="KW-1185">Reference proteome</keyword>
<feature type="compositionally biased region" description="Low complexity" evidence="1">
    <location>
        <begin position="200"/>
        <end position="212"/>
    </location>
</feature>
<feature type="compositionally biased region" description="Low complexity" evidence="1">
    <location>
        <begin position="567"/>
        <end position="582"/>
    </location>
</feature>
<dbReference type="PROSITE" id="PS50190">
    <property type="entry name" value="SEC7"/>
    <property type="match status" value="1"/>
</dbReference>
<feature type="region of interest" description="Disordered" evidence="1">
    <location>
        <begin position="301"/>
        <end position="332"/>
    </location>
</feature>
<feature type="compositionally biased region" description="Basic and acidic residues" evidence="1">
    <location>
        <begin position="372"/>
        <end position="386"/>
    </location>
</feature>
<evidence type="ECO:0000259" key="2">
    <source>
        <dbReference type="PROSITE" id="PS50190"/>
    </source>
</evidence>
<feature type="region of interest" description="Disordered" evidence="1">
    <location>
        <begin position="972"/>
        <end position="1034"/>
    </location>
</feature>
<feature type="compositionally biased region" description="Pro residues" evidence="1">
    <location>
        <begin position="656"/>
        <end position="665"/>
    </location>
</feature>
<dbReference type="InterPro" id="IPR041681">
    <property type="entry name" value="PH_9"/>
</dbReference>
<protein>
    <recommendedName>
        <fullName evidence="2">SEC7 domain-containing protein</fullName>
    </recommendedName>
</protein>
<comment type="caution">
    <text evidence="3">The sequence shown here is derived from an EMBL/GenBank/DDBJ whole genome shotgun (WGS) entry which is preliminary data.</text>
</comment>
<feature type="region of interest" description="Disordered" evidence="1">
    <location>
        <begin position="1099"/>
        <end position="1141"/>
    </location>
</feature>
<dbReference type="Pfam" id="PF01369">
    <property type="entry name" value="Sec7"/>
    <property type="match status" value="1"/>
</dbReference>
<dbReference type="CDD" id="cd00171">
    <property type="entry name" value="Sec7"/>
    <property type="match status" value="1"/>
</dbReference>
<sequence>MNSPDFESPPARRNQRRKPELNINTSASATSLRSSRDRQYRDRDRDGNGERNMPQTPPPVRAPPEPTKGKSTAASGGRALRVPTNTTRDAVDIETFLESLTPVDMPMPISKTYDRPEPSRPHHRDSHDLSLSPRQVTRDSLVANMLLSLDQLSIGGQSNNSPFGGGSGSRTNYDDPALFSSFGNDDGRAMTFNSRTGRANSNSNGHGYSYSSDLEGADDASRISSQPSRGRRSNSSSGFQSSLGRINSMREANHQRSVPETPRHLHSRGRKGSKSSSTNSIDAGYAQILSSQRWARGFGRSSSFDYGEARTTTAPGPARTTTGNNPQSPWHLEFSKSFFNDEYEAAPTPTVPGGPRRLATVPSMPVLPPPESKNEPKSPGKVVERRRSTRSSRSATVGRKIESKYGGRDVPPVPAFDLDSAPAPLVGYEKSKEAVPSPATQAKEKPGFFRRMFGSSKSNLTSGTSPQASSMSVETPVSRAGSQFKPPSAPPSRESHHSTTHTLQKKTSSFFRRRKQSVTDTEPPPLPSVPLVPPAANLPAPKPPASAKPEPSPITSLRRAMDPFLQGSPTTSSTVTPTGLPVETSDGLVDPEFDQPGTVKAASPQTETSDDERRRHTRGFSPDYEPDPKAMIRSVDPDSAGESGAANQPRIETPTRQPPEPPQKSPPRSFLQDNSDSEDSPRRLRKSPPAEYRNDEGLKPVMESESRRRSPSPTVSKSKSSPNLGRPREGLRASMRVDSKLSPVSSRSDDPRDSNHLGLPIEGVVADGSQAGSLDSPYKAASSVPSLKVDSAEPSPNSMRVGEPLNQSSKSIDEPDFVVGDPTNDDRQKAKKIFDGDEEYIQKDRAAAWMGEEGTVRQRVLRAYMDLYDFENQTIVNSLRCMCQRLLLKAETQQVDRILVAFSKRWCECNPNHGFKALDVIHTICYSIILLNTDLHMADIDHKMTRSQFIKNTMTTIRGALIEAVPDAFERPSILPGKGSNLGTDGDSRTSGDHDRHNSFRASFKPPPRPGSALGGVFADHGHRHPDHLHSDGSGPLVKAPFDGPLRGWEAQVELVLRDIYSSIRDDCLPLFGAEQGLQPPTPGGLSVMGMLKRSPSVLSKAPSEGVASTRGRIPESAKVSSRWNSKSRSRPRGFGTGFSSSRTSFDDGTSVWSPTESSATWSKASLGRTHTSMSMDSFGSSYPRGDYQQSIGFANALSQAIIREDNAYDVPARATEEIKTEQLLEDDSLELAGPPWVKEGIVTHKHHLDGVDKRAKDRNWAEVFAVIQKGQMSLFSFSPNKSLRNKGRLRGHLGNGSLPKGAVVGGGNWQENATNLGTFSLRQTLASALPPPGYSRSRPHVWALSLPSGAVHLFQVGTPDISKEFVSTANYWSARLSTHPLVGGISNIEYGWSDAIINNALVAAINESNTNLPGRPGTAMSSNKGHSRPGSEATAANVPPIVASIGRSSMQSRSSMRSSSFDFALARPGSGSSGVLGNIGAGSLPSRHGHKLPGDRIHIAEWSPPTQSMRPSNVSERHQREALLAYVQTIEEELQTHNSLRSPMLLAFSPRSSNAAKAMANWERKSEYLLREIVKFRTYVDSLQAAEARKAEIYGERNNARRAARGEEFGSDQEDTNEGEQQGEETEARDGLEREVAKVDA</sequence>
<feature type="region of interest" description="Disordered" evidence="1">
    <location>
        <begin position="1593"/>
        <end position="1642"/>
    </location>
</feature>
<feature type="compositionally biased region" description="Basic and acidic residues" evidence="1">
    <location>
        <begin position="692"/>
        <end position="708"/>
    </location>
</feature>
<dbReference type="InterPro" id="IPR011993">
    <property type="entry name" value="PH-like_dom_sf"/>
</dbReference>
<feature type="compositionally biased region" description="Acidic residues" evidence="1">
    <location>
        <begin position="1610"/>
        <end position="1626"/>
    </location>
</feature>
<dbReference type="InterPro" id="IPR023394">
    <property type="entry name" value="Sec7_C_sf"/>
</dbReference>